<evidence type="ECO:0000313" key="1">
    <source>
        <dbReference type="EMBL" id="GMN41149.1"/>
    </source>
</evidence>
<gene>
    <name evidence="1" type="ORF">TIFTF001_010375</name>
</gene>
<sequence length="94" mass="10630">MGRLKGSHDSGWEVDFVQRFHYSGMQTIKLPLTQRGTRSMPHGTCSSVFYHELHTRAGQPRTAETRLLISTVDSDDLTRPTAPKFSNKNVVNNK</sequence>
<proteinExistence type="predicted"/>
<evidence type="ECO:0000313" key="2">
    <source>
        <dbReference type="Proteomes" id="UP001187192"/>
    </source>
</evidence>
<reference evidence="1" key="1">
    <citation type="submission" date="2023-07" db="EMBL/GenBank/DDBJ databases">
        <title>draft genome sequence of fig (Ficus carica).</title>
        <authorList>
            <person name="Takahashi T."/>
            <person name="Nishimura K."/>
        </authorList>
    </citation>
    <scope>NUCLEOTIDE SEQUENCE</scope>
</reference>
<dbReference type="EMBL" id="BTGU01000012">
    <property type="protein sequence ID" value="GMN41149.1"/>
    <property type="molecule type" value="Genomic_DNA"/>
</dbReference>
<organism evidence="1 2">
    <name type="scientific">Ficus carica</name>
    <name type="common">Common fig</name>
    <dbReference type="NCBI Taxonomy" id="3494"/>
    <lineage>
        <taxon>Eukaryota</taxon>
        <taxon>Viridiplantae</taxon>
        <taxon>Streptophyta</taxon>
        <taxon>Embryophyta</taxon>
        <taxon>Tracheophyta</taxon>
        <taxon>Spermatophyta</taxon>
        <taxon>Magnoliopsida</taxon>
        <taxon>eudicotyledons</taxon>
        <taxon>Gunneridae</taxon>
        <taxon>Pentapetalae</taxon>
        <taxon>rosids</taxon>
        <taxon>fabids</taxon>
        <taxon>Rosales</taxon>
        <taxon>Moraceae</taxon>
        <taxon>Ficeae</taxon>
        <taxon>Ficus</taxon>
    </lineage>
</organism>
<accession>A0AA87ZWC9</accession>
<dbReference type="AlphaFoldDB" id="A0AA87ZWC9"/>
<dbReference type="Gramene" id="FCD_00009937-RA">
    <property type="protein sequence ID" value="FCD_00009937-RA:cds"/>
    <property type="gene ID" value="FCD_00009937"/>
</dbReference>
<name>A0AA87ZWC9_FICCA</name>
<keyword evidence="2" id="KW-1185">Reference proteome</keyword>
<dbReference type="Proteomes" id="UP001187192">
    <property type="component" value="Unassembled WGS sequence"/>
</dbReference>
<comment type="caution">
    <text evidence="1">The sequence shown here is derived from an EMBL/GenBank/DDBJ whole genome shotgun (WGS) entry which is preliminary data.</text>
</comment>
<protein>
    <submittedName>
        <fullName evidence="1">Uncharacterized protein</fullName>
    </submittedName>
</protein>